<organism evidence="1 2">
    <name type="scientific">Deminuibacter soli</name>
    <dbReference type="NCBI Taxonomy" id="2291815"/>
    <lineage>
        <taxon>Bacteria</taxon>
        <taxon>Pseudomonadati</taxon>
        <taxon>Bacteroidota</taxon>
        <taxon>Chitinophagia</taxon>
        <taxon>Chitinophagales</taxon>
        <taxon>Chitinophagaceae</taxon>
        <taxon>Deminuibacter</taxon>
    </lineage>
</organism>
<evidence type="ECO:0000313" key="1">
    <source>
        <dbReference type="EMBL" id="RFM30556.1"/>
    </source>
</evidence>
<name>A0A3E1NRI7_9BACT</name>
<sequence length="118" mass="13959">MLNMQNELLNLKASYSFHDGSVENINRENDTLIIDIELLNFSTKELKSFQCKFYNYNSLNSSDFLHIDWAKSIGTILKYRLEEQYVEFFLEITNYNNNEICYANVSFNYTSVLLTIRP</sequence>
<gene>
    <name evidence="1" type="ORF">DXN05_06270</name>
</gene>
<evidence type="ECO:0000313" key="2">
    <source>
        <dbReference type="Proteomes" id="UP000261284"/>
    </source>
</evidence>
<dbReference type="Proteomes" id="UP000261284">
    <property type="component" value="Unassembled WGS sequence"/>
</dbReference>
<accession>A0A3E1NRI7</accession>
<proteinExistence type="predicted"/>
<dbReference type="AlphaFoldDB" id="A0A3E1NRI7"/>
<comment type="caution">
    <text evidence="1">The sequence shown here is derived from an EMBL/GenBank/DDBJ whole genome shotgun (WGS) entry which is preliminary data.</text>
</comment>
<protein>
    <submittedName>
        <fullName evidence="1">Uncharacterized protein</fullName>
    </submittedName>
</protein>
<dbReference type="EMBL" id="QTJU01000001">
    <property type="protein sequence ID" value="RFM30556.1"/>
    <property type="molecule type" value="Genomic_DNA"/>
</dbReference>
<keyword evidence="2" id="KW-1185">Reference proteome</keyword>
<reference evidence="1 2" key="1">
    <citation type="submission" date="2018-08" db="EMBL/GenBank/DDBJ databases">
        <title>Chitinophagaceae sp. K23C18032701, a novel bacterium isolated from forest soil.</title>
        <authorList>
            <person name="Wang C."/>
        </authorList>
    </citation>
    <scope>NUCLEOTIDE SEQUENCE [LARGE SCALE GENOMIC DNA]</scope>
    <source>
        <strain evidence="1 2">K23C18032701</strain>
    </source>
</reference>